<sequence>MIVYFTFKVFILSSHCKYDFDIENQSNCTLEQGLSSIPMKDTGTGLRSTMSQKVLRSGVWGCLILMLWLSGSDMESLGRNVNGVFCRLVHNRRTNQRSGEGVQL</sequence>
<comment type="caution">
    <text evidence="1">The sequence shown here is derived from an EMBL/GenBank/DDBJ whole genome shotgun (WGS) entry which is preliminary data.</text>
</comment>
<dbReference type="Proteomes" id="UP001283361">
    <property type="component" value="Unassembled WGS sequence"/>
</dbReference>
<evidence type="ECO:0000313" key="2">
    <source>
        <dbReference type="Proteomes" id="UP001283361"/>
    </source>
</evidence>
<protein>
    <submittedName>
        <fullName evidence="1">Uncharacterized protein</fullName>
    </submittedName>
</protein>
<accession>A0AAE1A226</accession>
<keyword evidence="2" id="KW-1185">Reference proteome</keyword>
<reference evidence="1" key="1">
    <citation type="journal article" date="2023" name="G3 (Bethesda)">
        <title>A reference genome for the long-term kleptoplast-retaining sea slug Elysia crispata morphotype clarki.</title>
        <authorList>
            <person name="Eastman K.E."/>
            <person name="Pendleton A.L."/>
            <person name="Shaikh M.A."/>
            <person name="Suttiyut T."/>
            <person name="Ogas R."/>
            <person name="Tomko P."/>
            <person name="Gavelis G."/>
            <person name="Widhalm J.R."/>
            <person name="Wisecaver J.H."/>
        </authorList>
    </citation>
    <scope>NUCLEOTIDE SEQUENCE</scope>
    <source>
        <strain evidence="1">ECLA1</strain>
    </source>
</reference>
<name>A0AAE1A226_9GAST</name>
<organism evidence="1 2">
    <name type="scientific">Elysia crispata</name>
    <name type="common">lettuce slug</name>
    <dbReference type="NCBI Taxonomy" id="231223"/>
    <lineage>
        <taxon>Eukaryota</taxon>
        <taxon>Metazoa</taxon>
        <taxon>Spiralia</taxon>
        <taxon>Lophotrochozoa</taxon>
        <taxon>Mollusca</taxon>
        <taxon>Gastropoda</taxon>
        <taxon>Heterobranchia</taxon>
        <taxon>Euthyneura</taxon>
        <taxon>Panpulmonata</taxon>
        <taxon>Sacoglossa</taxon>
        <taxon>Placobranchoidea</taxon>
        <taxon>Plakobranchidae</taxon>
        <taxon>Elysia</taxon>
    </lineage>
</organism>
<gene>
    <name evidence="1" type="ORF">RRG08_012362</name>
</gene>
<evidence type="ECO:0000313" key="1">
    <source>
        <dbReference type="EMBL" id="KAK3779809.1"/>
    </source>
</evidence>
<dbReference type="AlphaFoldDB" id="A0AAE1A226"/>
<proteinExistence type="predicted"/>
<dbReference type="EMBL" id="JAWDGP010002806">
    <property type="protein sequence ID" value="KAK3779809.1"/>
    <property type="molecule type" value="Genomic_DNA"/>
</dbReference>